<evidence type="ECO:0000256" key="5">
    <source>
        <dbReference type="ARBA" id="ARBA00022679"/>
    </source>
</evidence>
<reference evidence="14 15" key="1">
    <citation type="submission" date="2019-10" db="EMBL/GenBank/DDBJ databases">
        <title>Poseidonibacter ostreae sp. nov., isolated from the gut of the Ostrea denselamellosa.</title>
        <authorList>
            <person name="Choi A."/>
        </authorList>
    </citation>
    <scope>NUCLEOTIDE SEQUENCE [LARGE SCALE GENOMIC DNA]</scope>
    <source>
        <strain evidence="13 15">SJOD-M-33</strain>
        <strain evidence="12 14">SJOD-M-5</strain>
    </source>
</reference>
<sequence>MNSKKRDFLISISIIFTFTLIIILYINYVLISLFGINQENFIYVIIPLLFLAIIIFLSFTTSILKPLFESDDNLQKNIKETIHELNIPVSTIKMNTQLLEKNISDEKSLKRLQRIKQASNNLLKLYEDMEYNIKKEIDKIEKQECYLDEILANSIVKFDDIKKDIQITSTLPHISVLTDINGFEKVIDNLISNAIKYNSKEEPKVSITFENNTLCIFNKGEKIDTKNLLIIFDRYYQSDSTNDGFGLGLNIVKEFCDKNKITIKIDTIDNGNIFKLNLENILN</sequence>
<evidence type="ECO:0000313" key="13">
    <source>
        <dbReference type="EMBL" id="KAB7890844.1"/>
    </source>
</evidence>
<evidence type="ECO:0000256" key="10">
    <source>
        <dbReference type="SAM" id="Phobius"/>
    </source>
</evidence>
<dbReference type="EMBL" id="WFKJ01000026">
    <property type="protein sequence ID" value="KAB7890264.1"/>
    <property type="molecule type" value="Genomic_DNA"/>
</dbReference>
<keyword evidence="8 10" id="KW-1133">Transmembrane helix</keyword>
<evidence type="ECO:0000256" key="2">
    <source>
        <dbReference type="ARBA" id="ARBA00004651"/>
    </source>
</evidence>
<dbReference type="Pfam" id="PF02518">
    <property type="entry name" value="HATPase_c"/>
    <property type="match status" value="1"/>
</dbReference>
<feature type="domain" description="Histidine kinase" evidence="11">
    <location>
        <begin position="80"/>
        <end position="282"/>
    </location>
</feature>
<evidence type="ECO:0000313" key="15">
    <source>
        <dbReference type="Proteomes" id="UP000472839"/>
    </source>
</evidence>
<keyword evidence="14" id="KW-1185">Reference proteome</keyword>
<dbReference type="InterPro" id="IPR050351">
    <property type="entry name" value="BphY/WalK/GraS-like"/>
</dbReference>
<feature type="transmembrane region" description="Helical" evidence="10">
    <location>
        <begin position="12"/>
        <end position="35"/>
    </location>
</feature>
<dbReference type="Gene3D" id="1.10.287.130">
    <property type="match status" value="1"/>
</dbReference>
<dbReference type="GO" id="GO:0016036">
    <property type="term" value="P:cellular response to phosphate starvation"/>
    <property type="evidence" value="ECO:0007669"/>
    <property type="project" value="TreeGrafter"/>
</dbReference>
<keyword evidence="7 13" id="KW-0418">Kinase</keyword>
<evidence type="ECO:0000259" key="11">
    <source>
        <dbReference type="PROSITE" id="PS50109"/>
    </source>
</evidence>
<keyword evidence="9 10" id="KW-0472">Membrane</keyword>
<dbReference type="InterPro" id="IPR036890">
    <property type="entry name" value="HATPase_C_sf"/>
</dbReference>
<evidence type="ECO:0000256" key="9">
    <source>
        <dbReference type="ARBA" id="ARBA00023136"/>
    </source>
</evidence>
<dbReference type="SUPFAM" id="SSF47384">
    <property type="entry name" value="Homodimeric domain of signal transducing histidine kinase"/>
    <property type="match status" value="1"/>
</dbReference>
<evidence type="ECO:0000313" key="12">
    <source>
        <dbReference type="EMBL" id="KAB7890264.1"/>
    </source>
</evidence>
<dbReference type="CDD" id="cd00075">
    <property type="entry name" value="HATPase"/>
    <property type="match status" value="1"/>
</dbReference>
<feature type="transmembrane region" description="Helical" evidence="10">
    <location>
        <begin position="41"/>
        <end position="64"/>
    </location>
</feature>
<evidence type="ECO:0000256" key="4">
    <source>
        <dbReference type="ARBA" id="ARBA00022475"/>
    </source>
</evidence>
<dbReference type="PANTHER" id="PTHR45453:SF2">
    <property type="entry name" value="HISTIDINE KINASE"/>
    <property type="match status" value="1"/>
</dbReference>
<dbReference type="Gene3D" id="3.30.565.10">
    <property type="entry name" value="Histidine kinase-like ATPase, C-terminal domain"/>
    <property type="match status" value="1"/>
</dbReference>
<proteinExistence type="predicted"/>
<protein>
    <recommendedName>
        <fullName evidence="3">histidine kinase</fullName>
        <ecNumber evidence="3">2.7.13.3</ecNumber>
    </recommendedName>
</protein>
<dbReference type="EC" id="2.7.13.3" evidence="3"/>
<dbReference type="PANTHER" id="PTHR45453">
    <property type="entry name" value="PHOSPHATE REGULON SENSOR PROTEIN PHOR"/>
    <property type="match status" value="1"/>
</dbReference>
<dbReference type="Proteomes" id="UP000472839">
    <property type="component" value="Unassembled WGS sequence"/>
</dbReference>
<evidence type="ECO:0000256" key="3">
    <source>
        <dbReference type="ARBA" id="ARBA00012438"/>
    </source>
</evidence>
<evidence type="ECO:0000313" key="14">
    <source>
        <dbReference type="Proteomes" id="UP000461010"/>
    </source>
</evidence>
<dbReference type="SMART" id="SM00387">
    <property type="entry name" value="HATPase_c"/>
    <property type="match status" value="1"/>
</dbReference>
<comment type="caution">
    <text evidence="13">The sequence shown here is derived from an EMBL/GenBank/DDBJ whole genome shotgun (WGS) entry which is preliminary data.</text>
</comment>
<dbReference type="GO" id="GO:0005886">
    <property type="term" value="C:plasma membrane"/>
    <property type="evidence" value="ECO:0007669"/>
    <property type="project" value="UniProtKB-SubCell"/>
</dbReference>
<evidence type="ECO:0000256" key="1">
    <source>
        <dbReference type="ARBA" id="ARBA00000085"/>
    </source>
</evidence>
<dbReference type="Proteomes" id="UP000461010">
    <property type="component" value="Unassembled WGS sequence"/>
</dbReference>
<comment type="catalytic activity">
    <reaction evidence="1">
        <text>ATP + protein L-histidine = ADP + protein N-phospho-L-histidine.</text>
        <dbReference type="EC" id="2.7.13.3"/>
    </reaction>
</comment>
<organism evidence="13 15">
    <name type="scientific">Poseidonibacter ostreae</name>
    <dbReference type="NCBI Taxonomy" id="2654171"/>
    <lineage>
        <taxon>Bacteria</taxon>
        <taxon>Pseudomonadati</taxon>
        <taxon>Campylobacterota</taxon>
        <taxon>Epsilonproteobacteria</taxon>
        <taxon>Campylobacterales</taxon>
        <taxon>Arcobacteraceae</taxon>
        <taxon>Poseidonibacter</taxon>
    </lineage>
</organism>
<dbReference type="AlphaFoldDB" id="A0A6L4WVK8"/>
<name>A0A6L4WVK8_9BACT</name>
<dbReference type="InterPro" id="IPR036097">
    <property type="entry name" value="HisK_dim/P_sf"/>
</dbReference>
<keyword evidence="6 10" id="KW-0812">Transmembrane</keyword>
<dbReference type="PROSITE" id="PS50109">
    <property type="entry name" value="HIS_KIN"/>
    <property type="match status" value="1"/>
</dbReference>
<dbReference type="GO" id="GO:0004721">
    <property type="term" value="F:phosphoprotein phosphatase activity"/>
    <property type="evidence" value="ECO:0007669"/>
    <property type="project" value="TreeGrafter"/>
</dbReference>
<dbReference type="SUPFAM" id="SSF55874">
    <property type="entry name" value="ATPase domain of HSP90 chaperone/DNA topoisomerase II/histidine kinase"/>
    <property type="match status" value="1"/>
</dbReference>
<evidence type="ECO:0000256" key="8">
    <source>
        <dbReference type="ARBA" id="ARBA00022989"/>
    </source>
</evidence>
<dbReference type="InterPro" id="IPR005467">
    <property type="entry name" value="His_kinase_dom"/>
</dbReference>
<dbReference type="EMBL" id="WFKK01000003">
    <property type="protein sequence ID" value="KAB7890844.1"/>
    <property type="molecule type" value="Genomic_DNA"/>
</dbReference>
<dbReference type="CDD" id="cd00082">
    <property type="entry name" value="HisKA"/>
    <property type="match status" value="1"/>
</dbReference>
<dbReference type="InterPro" id="IPR003594">
    <property type="entry name" value="HATPase_dom"/>
</dbReference>
<dbReference type="RefSeq" id="WP_152190461.1">
    <property type="nucleotide sequence ID" value="NZ_WFKI01000005.1"/>
</dbReference>
<evidence type="ECO:0000256" key="6">
    <source>
        <dbReference type="ARBA" id="ARBA00022692"/>
    </source>
</evidence>
<gene>
    <name evidence="12" type="ORF">GBG18_09280</name>
    <name evidence="13" type="ORF">GBG19_02180</name>
</gene>
<dbReference type="GO" id="GO:0000155">
    <property type="term" value="F:phosphorelay sensor kinase activity"/>
    <property type="evidence" value="ECO:0007669"/>
    <property type="project" value="InterPro"/>
</dbReference>
<keyword evidence="4" id="KW-1003">Cell membrane</keyword>
<evidence type="ECO:0000256" key="7">
    <source>
        <dbReference type="ARBA" id="ARBA00022777"/>
    </source>
</evidence>
<accession>A0A6L4WVK8</accession>
<keyword evidence="5" id="KW-0808">Transferase</keyword>
<comment type="subcellular location">
    <subcellularLocation>
        <location evidence="2">Cell membrane</location>
        <topology evidence="2">Multi-pass membrane protein</topology>
    </subcellularLocation>
</comment>
<dbReference type="InterPro" id="IPR003661">
    <property type="entry name" value="HisK_dim/P_dom"/>
</dbReference>